<dbReference type="SUPFAM" id="SSF53383">
    <property type="entry name" value="PLP-dependent transferases"/>
    <property type="match status" value="1"/>
</dbReference>
<feature type="region of interest" description="Disordered" evidence="10">
    <location>
        <begin position="75"/>
        <end position="95"/>
    </location>
</feature>
<comment type="cofactor">
    <cofactor evidence="1 9">
        <name>pyridoxal 5'-phosphate</name>
        <dbReference type="ChEBI" id="CHEBI:597326"/>
    </cofactor>
</comment>
<evidence type="ECO:0000256" key="2">
    <source>
        <dbReference type="ARBA" id="ARBA00005038"/>
    </source>
</evidence>
<evidence type="ECO:0000256" key="5">
    <source>
        <dbReference type="ARBA" id="ARBA00022898"/>
    </source>
</evidence>
<dbReference type="WBParaSite" id="jg9809">
    <property type="protein sequence ID" value="jg9809"/>
    <property type="gene ID" value="jg9809"/>
</dbReference>
<dbReference type="Gene3D" id="3.40.640.10">
    <property type="entry name" value="Type I PLP-dependent aspartate aminotransferase-like (Major domain)"/>
    <property type="match status" value="1"/>
</dbReference>
<dbReference type="FunFam" id="3.90.1150.10:FF:000008">
    <property type="entry name" value="Cystathionine gamma-synthase"/>
    <property type="match status" value="1"/>
</dbReference>
<comment type="pathway">
    <text evidence="2">Amino-acid biosynthesis; L-cysteine biosynthesis; L-cysteine from L-homocysteine and L-serine: step 2/2.</text>
</comment>
<evidence type="ECO:0000256" key="1">
    <source>
        <dbReference type="ARBA" id="ARBA00001933"/>
    </source>
</evidence>
<dbReference type="GO" id="GO:0004123">
    <property type="term" value="F:cystathionine gamma-lyase activity"/>
    <property type="evidence" value="ECO:0007669"/>
    <property type="project" value="TreeGrafter"/>
</dbReference>
<dbReference type="InterPro" id="IPR015424">
    <property type="entry name" value="PyrdxlP-dep_Trfase"/>
</dbReference>
<dbReference type="GO" id="GO:0005737">
    <property type="term" value="C:cytoplasm"/>
    <property type="evidence" value="ECO:0007669"/>
    <property type="project" value="TreeGrafter"/>
</dbReference>
<organism evidence="11 12">
    <name type="scientific">Ditylenchus dipsaci</name>
    <dbReference type="NCBI Taxonomy" id="166011"/>
    <lineage>
        <taxon>Eukaryota</taxon>
        <taxon>Metazoa</taxon>
        <taxon>Ecdysozoa</taxon>
        <taxon>Nematoda</taxon>
        <taxon>Chromadorea</taxon>
        <taxon>Rhabditida</taxon>
        <taxon>Tylenchina</taxon>
        <taxon>Tylenchomorpha</taxon>
        <taxon>Sphaerularioidea</taxon>
        <taxon>Anguinidae</taxon>
        <taxon>Anguininae</taxon>
        <taxon>Ditylenchus</taxon>
    </lineage>
</organism>
<evidence type="ECO:0000256" key="3">
    <source>
        <dbReference type="ARBA" id="ARBA00009077"/>
    </source>
</evidence>
<feature type="modified residue" description="N6-(pyridoxal phosphate)lysine" evidence="8">
    <location>
        <position position="244"/>
    </location>
</feature>
<keyword evidence="6" id="KW-0198">Cysteine biosynthesis</keyword>
<dbReference type="Proteomes" id="UP000887574">
    <property type="component" value="Unplaced"/>
</dbReference>
<dbReference type="Pfam" id="PF01053">
    <property type="entry name" value="Cys_Met_Meta_PP"/>
    <property type="match status" value="1"/>
</dbReference>
<dbReference type="GO" id="GO:0019346">
    <property type="term" value="P:transsulfuration"/>
    <property type="evidence" value="ECO:0007669"/>
    <property type="project" value="InterPro"/>
</dbReference>
<comment type="similarity">
    <text evidence="3 9">Belongs to the trans-sulfuration enzymes family.</text>
</comment>
<proteinExistence type="inferred from homology"/>
<evidence type="ECO:0000256" key="6">
    <source>
        <dbReference type="ARBA" id="ARBA00023192"/>
    </source>
</evidence>
<keyword evidence="11" id="KW-1185">Reference proteome</keyword>
<dbReference type="InterPro" id="IPR015421">
    <property type="entry name" value="PyrdxlP-dep_Trfase_major"/>
</dbReference>
<dbReference type="PANTHER" id="PTHR11808:SF15">
    <property type="entry name" value="CYSTATHIONINE GAMMA-LYASE"/>
    <property type="match status" value="1"/>
</dbReference>
<dbReference type="Gene3D" id="3.90.1150.10">
    <property type="entry name" value="Aspartate Aminotransferase, domain 1"/>
    <property type="match status" value="1"/>
</dbReference>
<evidence type="ECO:0000256" key="8">
    <source>
        <dbReference type="PIRSR" id="PIRSR001434-2"/>
    </source>
</evidence>
<dbReference type="AlphaFoldDB" id="A0A915EVX9"/>
<dbReference type="PIRSF" id="PIRSF001434">
    <property type="entry name" value="CGS"/>
    <property type="match status" value="1"/>
</dbReference>
<sequence>MKTQLSQSKGKMLSNGVNGHAYNFEHKLTNGDSNQTENPTSATTFAGFGTSAIHVGQEPEKWDMNQVVPPISVSTTYKQDRPGEPKGHDYTRGGNPTRDVLEEVLASLENALFCKTFSSGLGATMSLSNIVKTGEHIICSDDVYGGTQRFFRKVAVQQHGLQVDFVDLTNLKLLSSALKPNTKMVWFESPSNPCLKVVDIQAVVEIAKAFNKDIIVVVDNTFMTPYFQRPLALGADAVLHSLTKYINGHTDVIMGAVITNNRTIHEHLYFTQLAVGAVPSPFDSFLVNRGIKTLHLRMKCHFENGLAVAKYLEANPRVEKVLYPELPSHPQHHVHKKQSKGMSGMLSFYIKGGLEESRTFLASLKVFLLAESLGGLDSLAELPSLMTHASVPEADRAVLGITDNLIRLSVGCEDKVDLINDLEQALQAAIPTVQSKNM</sequence>
<accession>A0A915EVX9</accession>
<feature type="compositionally biased region" description="Basic and acidic residues" evidence="10">
    <location>
        <begin position="78"/>
        <end position="91"/>
    </location>
</feature>
<dbReference type="GO" id="GO:0019343">
    <property type="term" value="P:cysteine biosynthetic process via cystathionine"/>
    <property type="evidence" value="ECO:0007669"/>
    <property type="project" value="TreeGrafter"/>
</dbReference>
<protein>
    <recommendedName>
        <fullName evidence="4">cystathionine gamma-lyase</fullName>
        <ecNumber evidence="4">4.4.1.1</ecNumber>
    </recommendedName>
    <alternativeName>
        <fullName evidence="7">Gamma-cystathionase</fullName>
    </alternativeName>
</protein>
<keyword evidence="5 8" id="KW-0663">Pyridoxal phosphate</keyword>
<evidence type="ECO:0000256" key="10">
    <source>
        <dbReference type="SAM" id="MobiDB-lite"/>
    </source>
</evidence>
<dbReference type="EC" id="4.4.1.1" evidence="4"/>
<dbReference type="GO" id="GO:0030170">
    <property type="term" value="F:pyridoxal phosphate binding"/>
    <property type="evidence" value="ECO:0007669"/>
    <property type="project" value="InterPro"/>
</dbReference>
<evidence type="ECO:0000256" key="7">
    <source>
        <dbReference type="ARBA" id="ARBA00029853"/>
    </source>
</evidence>
<dbReference type="InterPro" id="IPR000277">
    <property type="entry name" value="Cys/Met-Metab_PyrdxlP-dep_enz"/>
</dbReference>
<evidence type="ECO:0000313" key="12">
    <source>
        <dbReference type="WBParaSite" id="jg9809"/>
    </source>
</evidence>
<dbReference type="FunFam" id="3.40.640.10:FF:000009">
    <property type="entry name" value="Cystathionine gamma-synthase homolog"/>
    <property type="match status" value="1"/>
</dbReference>
<evidence type="ECO:0000256" key="9">
    <source>
        <dbReference type="RuleBase" id="RU362118"/>
    </source>
</evidence>
<evidence type="ECO:0000313" key="11">
    <source>
        <dbReference type="Proteomes" id="UP000887574"/>
    </source>
</evidence>
<name>A0A915EVX9_9BILA</name>
<dbReference type="InterPro" id="IPR015422">
    <property type="entry name" value="PyrdxlP-dep_Trfase_small"/>
</dbReference>
<evidence type="ECO:0000256" key="4">
    <source>
        <dbReference type="ARBA" id="ARBA00012085"/>
    </source>
</evidence>
<reference evidence="12" key="1">
    <citation type="submission" date="2022-11" db="UniProtKB">
        <authorList>
            <consortium name="WormBaseParasite"/>
        </authorList>
    </citation>
    <scope>IDENTIFICATION</scope>
</reference>
<keyword evidence="6" id="KW-0028">Amino-acid biosynthesis</keyword>
<dbReference type="PANTHER" id="PTHR11808">
    <property type="entry name" value="TRANS-SULFURATION ENZYME FAMILY MEMBER"/>
    <property type="match status" value="1"/>
</dbReference>
<dbReference type="CDD" id="cd00614">
    <property type="entry name" value="CGS_like"/>
    <property type="match status" value="1"/>
</dbReference>